<sequence length="124" mass="14267">MFYDNGTKGIYIRGRWISDKQLQMGQPAPHGRFVHLYLNGTYWGQHHLMERPNASFMASYFGGEKEDYEALNAGTPINGDGAAWNAMVASLNDYETLQQYLDVVNYADFMLAQFYAGNNWDWLH</sequence>
<evidence type="ECO:0000313" key="1">
    <source>
        <dbReference type="EMBL" id="KKL52783.1"/>
    </source>
</evidence>
<dbReference type="AlphaFoldDB" id="A0A0F9CTS2"/>
<organism evidence="1">
    <name type="scientific">marine sediment metagenome</name>
    <dbReference type="NCBI Taxonomy" id="412755"/>
    <lineage>
        <taxon>unclassified sequences</taxon>
        <taxon>metagenomes</taxon>
        <taxon>ecological metagenomes</taxon>
    </lineage>
</organism>
<reference evidence="1" key="1">
    <citation type="journal article" date="2015" name="Nature">
        <title>Complex archaea that bridge the gap between prokaryotes and eukaryotes.</title>
        <authorList>
            <person name="Spang A."/>
            <person name="Saw J.H."/>
            <person name="Jorgensen S.L."/>
            <person name="Zaremba-Niedzwiedzka K."/>
            <person name="Martijn J."/>
            <person name="Lind A.E."/>
            <person name="van Eijk R."/>
            <person name="Schleper C."/>
            <person name="Guy L."/>
            <person name="Ettema T.J."/>
        </authorList>
    </citation>
    <scope>NUCLEOTIDE SEQUENCE</scope>
</reference>
<protein>
    <submittedName>
        <fullName evidence="1">Uncharacterized protein</fullName>
    </submittedName>
</protein>
<dbReference type="InterPro" id="IPR014867">
    <property type="entry name" value="Spore_coat_CotH_CotH2/3/7"/>
</dbReference>
<comment type="caution">
    <text evidence="1">The sequence shown here is derived from an EMBL/GenBank/DDBJ whole genome shotgun (WGS) entry which is preliminary data.</text>
</comment>
<dbReference type="Pfam" id="PF08757">
    <property type="entry name" value="CotH"/>
    <property type="match status" value="1"/>
</dbReference>
<gene>
    <name evidence="1" type="ORF">LCGC14_2282020</name>
</gene>
<proteinExistence type="predicted"/>
<feature type="non-terminal residue" evidence="1">
    <location>
        <position position="124"/>
    </location>
</feature>
<accession>A0A0F9CTS2</accession>
<dbReference type="EMBL" id="LAZR01031771">
    <property type="protein sequence ID" value="KKL52783.1"/>
    <property type="molecule type" value="Genomic_DNA"/>
</dbReference>
<name>A0A0F9CTS2_9ZZZZ</name>